<dbReference type="EMBL" id="CP011125">
    <property type="protein sequence ID" value="AKF05215.1"/>
    <property type="molecule type" value="Genomic_DNA"/>
</dbReference>
<dbReference type="PANTHER" id="PTHR47751:SF1">
    <property type="entry name" value="SUPERFAMILY HYDROLASE, PUTATIVE (AFU_ORTHOLOGUE AFUA_2G16580)-RELATED"/>
    <property type="match status" value="1"/>
</dbReference>
<dbReference type="Gene3D" id="1.10.10.800">
    <property type="match status" value="1"/>
</dbReference>
<dbReference type="InterPro" id="IPR051411">
    <property type="entry name" value="Polyketide_trans_af380"/>
</dbReference>
<name>A0A0F6W1Y8_9BACT</name>
<protein>
    <submittedName>
        <fullName evidence="2">Dienelactone hydrolase</fullName>
    </submittedName>
</protein>
<dbReference type="InterPro" id="IPR022742">
    <property type="entry name" value="Hydrolase_4"/>
</dbReference>
<keyword evidence="2" id="KW-0378">Hydrolase</keyword>
<organism evidence="2 3">
    <name type="scientific">Sandaracinus amylolyticus</name>
    <dbReference type="NCBI Taxonomy" id="927083"/>
    <lineage>
        <taxon>Bacteria</taxon>
        <taxon>Pseudomonadati</taxon>
        <taxon>Myxococcota</taxon>
        <taxon>Polyangia</taxon>
        <taxon>Polyangiales</taxon>
        <taxon>Sandaracinaceae</taxon>
        <taxon>Sandaracinus</taxon>
    </lineage>
</organism>
<evidence type="ECO:0000313" key="3">
    <source>
        <dbReference type="Proteomes" id="UP000034883"/>
    </source>
</evidence>
<dbReference type="AlphaFoldDB" id="A0A0F6W1Y8"/>
<gene>
    <name evidence="2" type="ORF">DB32_002364</name>
</gene>
<dbReference type="Pfam" id="PF12146">
    <property type="entry name" value="Hydrolase_4"/>
    <property type="match status" value="1"/>
</dbReference>
<dbReference type="STRING" id="927083.DB32_002364"/>
<proteinExistence type="predicted"/>
<dbReference type="SUPFAM" id="SSF53474">
    <property type="entry name" value="alpha/beta-Hydrolases"/>
    <property type="match status" value="1"/>
</dbReference>
<evidence type="ECO:0000313" key="2">
    <source>
        <dbReference type="EMBL" id="AKF05215.1"/>
    </source>
</evidence>
<reference evidence="2 3" key="1">
    <citation type="submission" date="2015-03" db="EMBL/GenBank/DDBJ databases">
        <title>Genome assembly of Sandaracinus amylolyticus DSM 53668.</title>
        <authorList>
            <person name="Sharma G."/>
            <person name="Subramanian S."/>
        </authorList>
    </citation>
    <scope>NUCLEOTIDE SEQUENCE [LARGE SCALE GENOMIC DNA]</scope>
    <source>
        <strain evidence="2 3">DSM 53668</strain>
    </source>
</reference>
<feature type="domain" description="Serine aminopeptidase S33" evidence="1">
    <location>
        <begin position="88"/>
        <end position="204"/>
    </location>
</feature>
<dbReference type="Gene3D" id="3.40.50.1820">
    <property type="entry name" value="alpha/beta hydrolase"/>
    <property type="match status" value="1"/>
</dbReference>
<sequence length="334" mass="35697">MHHAAALERACRAQSSPAHKNVLELDRATSIFAVRRGANDMIERVVLESEGCKLVGRLHLPQGASATSPLPAVVIGGSWLTVKEQMAARYAERLASDGIAALTFDFRGFGESEGAPRQHESPAKKAADFVAAARFLAARPEVSRVGALGVCASAGYLVKAIAEHALPVASLVTVAAWLHDASIVRAFYGGEDGVAGRLAAAARASADETIPAASATDPRAAMFGPFDYYLSPSRAAIPAWRNEMTTRSWHDWLSFDPIALGARVHVPSLHVHSRAAATPMGLERMLATMREPTPRVIWRDGDQFAFYDDEPTVRAAASDAAAFFRETLVEGGAR</sequence>
<dbReference type="PANTHER" id="PTHR47751">
    <property type="entry name" value="SUPERFAMILY HYDROLASE, PUTATIVE (AFU_ORTHOLOGUE AFUA_2G16580)-RELATED"/>
    <property type="match status" value="1"/>
</dbReference>
<dbReference type="InterPro" id="IPR029058">
    <property type="entry name" value="AB_hydrolase_fold"/>
</dbReference>
<evidence type="ECO:0000259" key="1">
    <source>
        <dbReference type="Pfam" id="PF12146"/>
    </source>
</evidence>
<dbReference type="KEGG" id="samy:DB32_002364"/>
<keyword evidence="3" id="KW-1185">Reference proteome</keyword>
<accession>A0A0F6W1Y8</accession>
<dbReference type="GO" id="GO:0016787">
    <property type="term" value="F:hydrolase activity"/>
    <property type="evidence" value="ECO:0007669"/>
    <property type="project" value="UniProtKB-KW"/>
</dbReference>
<dbReference type="Proteomes" id="UP000034883">
    <property type="component" value="Chromosome"/>
</dbReference>